<dbReference type="PANTHER" id="PTHR33204:SF29">
    <property type="entry name" value="TRANSCRIPTIONAL REGULATOR"/>
    <property type="match status" value="1"/>
</dbReference>
<dbReference type="EMBL" id="JAUSVX010000016">
    <property type="protein sequence ID" value="MDQ0473423.1"/>
    <property type="molecule type" value="Genomic_DNA"/>
</dbReference>
<dbReference type="SUPFAM" id="SSF46785">
    <property type="entry name" value="Winged helix' DNA-binding domain"/>
    <property type="match status" value="1"/>
</dbReference>
<keyword evidence="6" id="KW-1185">Reference proteome</keyword>
<dbReference type="Proteomes" id="UP001242480">
    <property type="component" value="Unassembled WGS sequence"/>
</dbReference>
<accession>A0ABU0JGL7</accession>
<dbReference type="Pfam" id="PF01638">
    <property type="entry name" value="HxlR"/>
    <property type="match status" value="1"/>
</dbReference>
<evidence type="ECO:0000256" key="1">
    <source>
        <dbReference type="ARBA" id="ARBA00023015"/>
    </source>
</evidence>
<protein>
    <submittedName>
        <fullName evidence="5">DNA-binding HxlR family transcriptional regulator</fullName>
    </submittedName>
</protein>
<evidence type="ECO:0000256" key="2">
    <source>
        <dbReference type="ARBA" id="ARBA00023125"/>
    </source>
</evidence>
<dbReference type="InterPro" id="IPR036390">
    <property type="entry name" value="WH_DNA-bd_sf"/>
</dbReference>
<dbReference type="PANTHER" id="PTHR33204">
    <property type="entry name" value="TRANSCRIPTIONAL REGULATOR, MARR FAMILY"/>
    <property type="match status" value="1"/>
</dbReference>
<organism evidence="5 6">
    <name type="scientific">Labrys wisconsinensis</name>
    <dbReference type="NCBI Taxonomy" id="425677"/>
    <lineage>
        <taxon>Bacteria</taxon>
        <taxon>Pseudomonadati</taxon>
        <taxon>Pseudomonadota</taxon>
        <taxon>Alphaproteobacteria</taxon>
        <taxon>Hyphomicrobiales</taxon>
        <taxon>Xanthobacteraceae</taxon>
        <taxon>Labrys</taxon>
    </lineage>
</organism>
<reference evidence="5 6" key="1">
    <citation type="submission" date="2023-07" db="EMBL/GenBank/DDBJ databases">
        <title>Genomic Encyclopedia of Type Strains, Phase IV (KMG-IV): sequencing the most valuable type-strain genomes for metagenomic binning, comparative biology and taxonomic classification.</title>
        <authorList>
            <person name="Goeker M."/>
        </authorList>
    </citation>
    <scope>NUCLEOTIDE SEQUENCE [LARGE SCALE GENOMIC DNA]</scope>
    <source>
        <strain evidence="5 6">DSM 19619</strain>
    </source>
</reference>
<dbReference type="RefSeq" id="WP_307281666.1">
    <property type="nucleotide sequence ID" value="NZ_JAUSVX010000016.1"/>
</dbReference>
<dbReference type="InterPro" id="IPR036388">
    <property type="entry name" value="WH-like_DNA-bd_sf"/>
</dbReference>
<dbReference type="PROSITE" id="PS51118">
    <property type="entry name" value="HTH_HXLR"/>
    <property type="match status" value="1"/>
</dbReference>
<keyword evidence="2 5" id="KW-0238">DNA-binding</keyword>
<dbReference type="GO" id="GO:0003677">
    <property type="term" value="F:DNA binding"/>
    <property type="evidence" value="ECO:0007669"/>
    <property type="project" value="UniProtKB-KW"/>
</dbReference>
<feature type="domain" description="HTH hxlR-type" evidence="4">
    <location>
        <begin position="15"/>
        <end position="113"/>
    </location>
</feature>
<keyword evidence="1" id="KW-0805">Transcription regulation</keyword>
<name>A0ABU0JGL7_9HYPH</name>
<keyword evidence="3" id="KW-0804">Transcription</keyword>
<dbReference type="Gene3D" id="1.10.10.10">
    <property type="entry name" value="Winged helix-like DNA-binding domain superfamily/Winged helix DNA-binding domain"/>
    <property type="match status" value="1"/>
</dbReference>
<sequence length="122" mass="13605">MPRIRHKSLDCSPGCAVEGALGVIGGKWKGVVLYHLFEGTLRFNEIRRRLPNVTQRMLTNQLRELERDGLILRKVFAEVPPKVEYSLSERGRSLEAVMTALKAWGDAHVVLAPAGEDGRRAA</sequence>
<evidence type="ECO:0000313" key="5">
    <source>
        <dbReference type="EMBL" id="MDQ0473423.1"/>
    </source>
</evidence>
<evidence type="ECO:0000256" key="3">
    <source>
        <dbReference type="ARBA" id="ARBA00023163"/>
    </source>
</evidence>
<proteinExistence type="predicted"/>
<dbReference type="InterPro" id="IPR002577">
    <property type="entry name" value="HTH_HxlR"/>
</dbReference>
<evidence type="ECO:0000313" key="6">
    <source>
        <dbReference type="Proteomes" id="UP001242480"/>
    </source>
</evidence>
<gene>
    <name evidence="5" type="ORF">QO011_006459</name>
</gene>
<comment type="caution">
    <text evidence="5">The sequence shown here is derived from an EMBL/GenBank/DDBJ whole genome shotgun (WGS) entry which is preliminary data.</text>
</comment>
<evidence type="ECO:0000259" key="4">
    <source>
        <dbReference type="PROSITE" id="PS51118"/>
    </source>
</evidence>